<name>A0AAD8KD00_TARER</name>
<gene>
    <name evidence="14" type="ORF">QVD17_28249</name>
</gene>
<evidence type="ECO:0000256" key="8">
    <source>
        <dbReference type="ARBA" id="ARBA00023008"/>
    </source>
</evidence>
<evidence type="ECO:0000256" key="7">
    <source>
        <dbReference type="ARBA" id="ARBA00022989"/>
    </source>
</evidence>
<evidence type="ECO:0000256" key="3">
    <source>
        <dbReference type="ARBA" id="ARBA00022692"/>
    </source>
</evidence>
<feature type="domain" description="Phytocyanin" evidence="13">
    <location>
        <begin position="169"/>
        <end position="269"/>
    </location>
</feature>
<keyword evidence="15" id="KW-1185">Reference proteome</keyword>
<dbReference type="EMBL" id="JAUHHV010000007">
    <property type="protein sequence ID" value="KAK1419091.1"/>
    <property type="molecule type" value="Genomic_DNA"/>
</dbReference>
<dbReference type="GO" id="GO:0005886">
    <property type="term" value="C:plasma membrane"/>
    <property type="evidence" value="ECO:0007669"/>
    <property type="project" value="TreeGrafter"/>
</dbReference>
<keyword evidence="10" id="KW-1015">Disulfide bond</keyword>
<dbReference type="SUPFAM" id="SSF49503">
    <property type="entry name" value="Cupredoxins"/>
    <property type="match status" value="2"/>
</dbReference>
<dbReference type="FunFam" id="2.60.40.420:FF:000067">
    <property type="entry name" value="Cupredoxin superfamily protein"/>
    <property type="match status" value="2"/>
</dbReference>
<evidence type="ECO:0000313" key="15">
    <source>
        <dbReference type="Proteomes" id="UP001229421"/>
    </source>
</evidence>
<sequence>MVATLTCKNKKHTLKPSTMVANNSTIVLFIGLFATLATFVSATDFIVGDEYGWTLSFDYQAWAKGKEFVIGDKLVFKYPVGKHNVFKVDGNGFQKCVVPTANESLASGYDVITLATPGKKWYICGVGKHCETGGMKLVIDVVPQSSAPISPPHVVPAPTPAPHVVPFGKTFMVGDDSGWTLNFDYQTWAMGKQFMVGDTLVFKYPTGAHNVYTVDETDFQQCIISIYTAPLTSGYDVVTLTTPGKKWYVCGVGEHCKTGGMKLVIDVLPRSANAPTPTPWSSYKGARRLGNTQGQGLGA</sequence>
<evidence type="ECO:0000256" key="1">
    <source>
        <dbReference type="ARBA" id="ARBA00004479"/>
    </source>
</evidence>
<evidence type="ECO:0000256" key="2">
    <source>
        <dbReference type="ARBA" id="ARBA00022448"/>
    </source>
</evidence>
<evidence type="ECO:0000256" key="11">
    <source>
        <dbReference type="ARBA" id="ARBA00023180"/>
    </source>
</evidence>
<dbReference type="InterPro" id="IPR008972">
    <property type="entry name" value="Cupredoxin"/>
</dbReference>
<dbReference type="InterPro" id="IPR003245">
    <property type="entry name" value="Phytocyanin_dom"/>
</dbReference>
<evidence type="ECO:0000256" key="5">
    <source>
        <dbReference type="ARBA" id="ARBA00022729"/>
    </source>
</evidence>
<evidence type="ECO:0000256" key="12">
    <source>
        <dbReference type="SAM" id="MobiDB-lite"/>
    </source>
</evidence>
<evidence type="ECO:0000259" key="13">
    <source>
        <dbReference type="PROSITE" id="PS51485"/>
    </source>
</evidence>
<dbReference type="PROSITE" id="PS51485">
    <property type="entry name" value="PHYTOCYANIN"/>
    <property type="match status" value="2"/>
</dbReference>
<dbReference type="PANTHER" id="PTHR33021">
    <property type="entry name" value="BLUE COPPER PROTEIN"/>
    <property type="match status" value="1"/>
</dbReference>
<reference evidence="14" key="1">
    <citation type="journal article" date="2023" name="bioRxiv">
        <title>Improved chromosome-level genome assembly for marigold (Tagetes erecta).</title>
        <authorList>
            <person name="Jiang F."/>
            <person name="Yuan L."/>
            <person name="Wang S."/>
            <person name="Wang H."/>
            <person name="Xu D."/>
            <person name="Wang A."/>
            <person name="Fan W."/>
        </authorList>
    </citation>
    <scope>NUCLEOTIDE SEQUENCE</scope>
    <source>
        <strain evidence="14">WSJ</strain>
        <tissue evidence="14">Leaf</tissue>
    </source>
</reference>
<dbReference type="Pfam" id="PF02298">
    <property type="entry name" value="Cu_bind_like"/>
    <property type="match status" value="2"/>
</dbReference>
<dbReference type="PANTHER" id="PTHR33021:SF533">
    <property type="entry name" value="PHYTOCYANIN DOMAIN-CONTAINING PROTEIN"/>
    <property type="match status" value="1"/>
</dbReference>
<keyword evidence="4" id="KW-0479">Metal-binding</keyword>
<dbReference type="GO" id="GO:0009610">
    <property type="term" value="P:response to symbiotic fungus"/>
    <property type="evidence" value="ECO:0007669"/>
    <property type="project" value="UniProtKB-ARBA"/>
</dbReference>
<keyword evidence="8" id="KW-0186">Copper</keyword>
<proteinExistence type="predicted"/>
<keyword evidence="2" id="KW-0813">Transport</keyword>
<keyword evidence="9" id="KW-0472">Membrane</keyword>
<protein>
    <recommendedName>
        <fullName evidence="13">Phytocyanin domain-containing protein</fullName>
    </recommendedName>
</protein>
<evidence type="ECO:0000256" key="9">
    <source>
        <dbReference type="ARBA" id="ARBA00023136"/>
    </source>
</evidence>
<dbReference type="Proteomes" id="UP001229421">
    <property type="component" value="Unassembled WGS sequence"/>
</dbReference>
<feature type="domain" description="Phytocyanin" evidence="13">
    <location>
        <begin position="43"/>
        <end position="143"/>
    </location>
</feature>
<organism evidence="14 15">
    <name type="scientific">Tagetes erecta</name>
    <name type="common">African marigold</name>
    <dbReference type="NCBI Taxonomy" id="13708"/>
    <lineage>
        <taxon>Eukaryota</taxon>
        <taxon>Viridiplantae</taxon>
        <taxon>Streptophyta</taxon>
        <taxon>Embryophyta</taxon>
        <taxon>Tracheophyta</taxon>
        <taxon>Spermatophyta</taxon>
        <taxon>Magnoliopsida</taxon>
        <taxon>eudicotyledons</taxon>
        <taxon>Gunneridae</taxon>
        <taxon>Pentapetalae</taxon>
        <taxon>asterids</taxon>
        <taxon>campanulids</taxon>
        <taxon>Asterales</taxon>
        <taxon>Asteraceae</taxon>
        <taxon>Asteroideae</taxon>
        <taxon>Heliantheae alliance</taxon>
        <taxon>Tageteae</taxon>
        <taxon>Tagetes</taxon>
    </lineage>
</organism>
<dbReference type="AlphaFoldDB" id="A0AAD8KD00"/>
<dbReference type="GO" id="GO:0046872">
    <property type="term" value="F:metal ion binding"/>
    <property type="evidence" value="ECO:0007669"/>
    <property type="project" value="UniProtKB-KW"/>
</dbReference>
<dbReference type="InterPro" id="IPR039391">
    <property type="entry name" value="Phytocyanin-like"/>
</dbReference>
<evidence type="ECO:0000256" key="10">
    <source>
        <dbReference type="ARBA" id="ARBA00023157"/>
    </source>
</evidence>
<keyword evidence="11" id="KW-0325">Glycoprotein</keyword>
<feature type="region of interest" description="Disordered" evidence="12">
    <location>
        <begin position="275"/>
        <end position="299"/>
    </location>
</feature>
<keyword evidence="6" id="KW-0249">Electron transport</keyword>
<evidence type="ECO:0000256" key="4">
    <source>
        <dbReference type="ARBA" id="ARBA00022723"/>
    </source>
</evidence>
<comment type="caution">
    <text evidence="14">The sequence shown here is derived from an EMBL/GenBank/DDBJ whole genome shotgun (WGS) entry which is preliminary data.</text>
</comment>
<evidence type="ECO:0000256" key="6">
    <source>
        <dbReference type="ARBA" id="ARBA00022982"/>
    </source>
</evidence>
<dbReference type="CDD" id="cd04216">
    <property type="entry name" value="Phytocyanin"/>
    <property type="match status" value="2"/>
</dbReference>
<evidence type="ECO:0000313" key="14">
    <source>
        <dbReference type="EMBL" id="KAK1419091.1"/>
    </source>
</evidence>
<dbReference type="GO" id="GO:0009055">
    <property type="term" value="F:electron transfer activity"/>
    <property type="evidence" value="ECO:0007669"/>
    <property type="project" value="InterPro"/>
</dbReference>
<comment type="subcellular location">
    <subcellularLocation>
        <location evidence="1">Membrane</location>
        <topology evidence="1">Single-pass type I membrane protein</topology>
    </subcellularLocation>
</comment>
<dbReference type="Gene3D" id="2.60.40.420">
    <property type="entry name" value="Cupredoxins - blue copper proteins"/>
    <property type="match status" value="2"/>
</dbReference>
<keyword evidence="3" id="KW-0812">Transmembrane</keyword>
<accession>A0AAD8KD00</accession>
<keyword evidence="5" id="KW-0732">Signal</keyword>
<keyword evidence="7" id="KW-1133">Transmembrane helix</keyword>